<dbReference type="RefSeq" id="WP_254093438.1">
    <property type="nucleotide sequence ID" value="NZ_JAHESC010000059.1"/>
</dbReference>
<dbReference type="EMBL" id="JAHESC010000059">
    <property type="protein sequence ID" value="MBT1690220.1"/>
    <property type="molecule type" value="Genomic_DNA"/>
</dbReference>
<protein>
    <submittedName>
        <fullName evidence="1">Uncharacterized protein</fullName>
    </submittedName>
</protein>
<evidence type="ECO:0000313" key="2">
    <source>
        <dbReference type="Proteomes" id="UP001319180"/>
    </source>
</evidence>
<feature type="non-terminal residue" evidence="1">
    <location>
        <position position="1"/>
    </location>
</feature>
<keyword evidence="2" id="KW-1185">Reference proteome</keyword>
<reference evidence="1 2" key="1">
    <citation type="submission" date="2021-05" db="EMBL/GenBank/DDBJ databases">
        <title>A Polyphasic approach of four new species of the genus Ohtaekwangia: Ohtaekwangia histidinii sp. nov., Ohtaekwangia cretensis sp. nov., Ohtaekwangia indiensis sp. nov., Ohtaekwangia reichenbachii sp. nov. from diverse environment.</title>
        <authorList>
            <person name="Octaviana S."/>
        </authorList>
    </citation>
    <scope>NUCLEOTIDE SEQUENCE [LARGE SCALE GENOMIC DNA]</scope>
    <source>
        <strain evidence="1 2">PWU37</strain>
    </source>
</reference>
<sequence>FFLSNRVQRSSNTPTCGDASLVIIPNTDIRRVKDRGEMKFWLRLSHAVFAIRTFMRRTAIGR</sequence>
<evidence type="ECO:0000313" key="1">
    <source>
        <dbReference type="EMBL" id="MBT1690220.1"/>
    </source>
</evidence>
<name>A0AAP2DGE1_9BACT</name>
<gene>
    <name evidence="1" type="ORF">KK078_26885</name>
</gene>
<accession>A0AAP2DGE1</accession>
<dbReference type="Proteomes" id="UP001319180">
    <property type="component" value="Unassembled WGS sequence"/>
</dbReference>
<proteinExistence type="predicted"/>
<comment type="caution">
    <text evidence="1">The sequence shown here is derived from an EMBL/GenBank/DDBJ whole genome shotgun (WGS) entry which is preliminary data.</text>
</comment>
<organism evidence="1 2">
    <name type="scientific">Dawidia soli</name>
    <dbReference type="NCBI Taxonomy" id="2782352"/>
    <lineage>
        <taxon>Bacteria</taxon>
        <taxon>Pseudomonadati</taxon>
        <taxon>Bacteroidota</taxon>
        <taxon>Cytophagia</taxon>
        <taxon>Cytophagales</taxon>
        <taxon>Chryseotaleaceae</taxon>
        <taxon>Dawidia</taxon>
    </lineage>
</organism>
<dbReference type="AlphaFoldDB" id="A0AAP2DGE1"/>